<proteinExistence type="inferred from homology"/>
<dbReference type="InterPro" id="IPR015995">
    <property type="entry name" value="MlrC_N"/>
</dbReference>
<comment type="cofactor">
    <cofactor evidence="1">
        <name>Zn(2+)</name>
        <dbReference type="ChEBI" id="CHEBI:29105"/>
    </cofactor>
    <text evidence="1">Binds 1 zinc ion per subunit.</text>
</comment>
<comment type="caution">
    <text evidence="4">The sequence shown here is derived from an EMBL/GenBank/DDBJ whole genome shotgun (WGS) entry which is preliminary data.</text>
</comment>
<dbReference type="InterPro" id="IPR010799">
    <property type="entry name" value="MlrC_C"/>
</dbReference>
<reference evidence="4 5" key="1">
    <citation type="journal article" date="2015" name="Stand. Genomic Sci.">
        <title>Genomic Encyclopedia of Bacterial and Archaeal Type Strains, Phase III: the genomes of soil and plant-associated and newly described type strains.</title>
        <authorList>
            <person name="Whitman W.B."/>
            <person name="Woyke T."/>
            <person name="Klenk H.P."/>
            <person name="Zhou Y."/>
            <person name="Lilburn T.G."/>
            <person name="Beck B.J."/>
            <person name="De Vos P."/>
            <person name="Vandamme P."/>
            <person name="Eisen J.A."/>
            <person name="Garrity G."/>
            <person name="Hugenholtz P."/>
            <person name="Kyrpides N.C."/>
        </authorList>
    </citation>
    <scope>NUCLEOTIDE SEQUENCE [LARGE SCALE GENOMIC DNA]</scope>
    <source>
        <strain evidence="4 5">CGMCC 1.2546</strain>
    </source>
</reference>
<feature type="domain" description="Microcystin LR degradation protein MlrC N-terminal" evidence="3">
    <location>
        <begin position="27"/>
        <end position="317"/>
    </location>
</feature>
<accession>A0A562MR79</accession>
<keyword evidence="5" id="KW-1185">Reference proteome</keyword>
<dbReference type="Pfam" id="PF07171">
    <property type="entry name" value="MlrC_C"/>
    <property type="match status" value="1"/>
</dbReference>
<comment type="function">
    <text evidence="1">Involved in peptidolytic degradation of cyclic heptapeptide hepatotoxin microcystin (MC).</text>
</comment>
<organism evidence="4 5">
    <name type="scientific">Mesorhizobium tianshanense</name>
    <dbReference type="NCBI Taxonomy" id="39844"/>
    <lineage>
        <taxon>Bacteria</taxon>
        <taxon>Pseudomonadati</taxon>
        <taxon>Pseudomonadota</taxon>
        <taxon>Alphaproteobacteria</taxon>
        <taxon>Hyphomicrobiales</taxon>
        <taxon>Phyllobacteriaceae</taxon>
        <taxon>Mesorhizobium</taxon>
    </lineage>
</organism>
<keyword evidence="1" id="KW-0378">Hydrolase</keyword>
<keyword evidence="1" id="KW-0482">Metalloprotease</keyword>
<sequence>MAANIDFPRCTADPYEEVHPSMTTRPRIAIAGFHHETNTFAPFGASYEDFVRADGYPAMTKGAAILDVFPPLGLPISGFIGAARATYDLVPLVWAAAEPCNVVADEAYERIAEAICQGIAGAGELDAIYLDLHGAMVVESFEDGEGELLRRVRTLVGLELPVIISLDMHANVTDAMVELSDGMTIYRTYPHIDMVETGQRAFDLLKQRIGHRKPLFKAMRKPPFLIPLAAQCTDFEPCKSLFSGLPNGVESSVFSVDIALGFPPSDIRECGPAVIAYGANYAAVTAAADAQFQRFLAAEIHFEMPMLGASEAVSRAISSGRKGELIVLADVQDNPGAGATSDTIGLLKAMVEGGMRDSALGLLWDPEAAKAAHNAGLGAEIDVRLGGRYGYDAGPFCVKVRVEALSDGVFTCRDPFNGDVPVDVGPMARLRILDANSDVQVAVASTRFQCLYQDLLRAVAIEPKEQSVVALKSTIHFRSDFGPIAKEIIMVESPGANICRNETVTYRNLRPGVCRTPSGLSAS</sequence>
<dbReference type="GO" id="GO:0008237">
    <property type="term" value="F:metallopeptidase activity"/>
    <property type="evidence" value="ECO:0007669"/>
    <property type="project" value="UniProtKB-KW"/>
</dbReference>
<keyword evidence="1" id="KW-0645">Protease</keyword>
<dbReference type="GO" id="GO:0046872">
    <property type="term" value="F:metal ion binding"/>
    <property type="evidence" value="ECO:0007669"/>
    <property type="project" value="UniProtKB-KW"/>
</dbReference>
<feature type="domain" description="Microcystin LR degradation protein MlrC C-terminal" evidence="2">
    <location>
        <begin position="328"/>
        <end position="507"/>
    </location>
</feature>
<keyword evidence="1" id="KW-0479">Metal-binding</keyword>
<gene>
    <name evidence="4" type="ORF">IQ26_06666</name>
</gene>
<dbReference type="InterPro" id="IPR009197">
    <property type="entry name" value="MlrC"/>
</dbReference>
<dbReference type="GO" id="GO:0006508">
    <property type="term" value="P:proteolysis"/>
    <property type="evidence" value="ECO:0007669"/>
    <property type="project" value="UniProtKB-KW"/>
</dbReference>
<dbReference type="Pfam" id="PF07364">
    <property type="entry name" value="DUF1485"/>
    <property type="match status" value="1"/>
</dbReference>
<dbReference type="EMBL" id="VLKT01000066">
    <property type="protein sequence ID" value="TWI22298.1"/>
    <property type="molecule type" value="Genomic_DNA"/>
</dbReference>
<dbReference type="Proteomes" id="UP000317122">
    <property type="component" value="Unassembled WGS sequence"/>
</dbReference>
<name>A0A562MR79_9HYPH</name>
<comment type="similarity">
    <text evidence="1">Belongs to the peptidase M81 family.</text>
</comment>
<evidence type="ECO:0000313" key="4">
    <source>
        <dbReference type="EMBL" id="TWI22298.1"/>
    </source>
</evidence>
<evidence type="ECO:0000256" key="1">
    <source>
        <dbReference type="PIRNR" id="PIRNR012702"/>
    </source>
</evidence>
<evidence type="ECO:0000259" key="2">
    <source>
        <dbReference type="Pfam" id="PF07171"/>
    </source>
</evidence>
<evidence type="ECO:0000259" key="3">
    <source>
        <dbReference type="Pfam" id="PF07364"/>
    </source>
</evidence>
<evidence type="ECO:0000313" key="5">
    <source>
        <dbReference type="Proteomes" id="UP000317122"/>
    </source>
</evidence>
<dbReference type="OrthoDB" id="9782658at2"/>
<dbReference type="PIRSF" id="PIRSF012702">
    <property type="entry name" value="UCP012702"/>
    <property type="match status" value="1"/>
</dbReference>
<dbReference type="AlphaFoldDB" id="A0A562MR79"/>
<protein>
    <recommendedName>
        <fullName evidence="1">Microcystinase C</fullName>
        <shortName evidence="1">MlrC</shortName>
    </recommendedName>
</protein>
<dbReference type="RefSeq" id="WP_145722594.1">
    <property type="nucleotide sequence ID" value="NZ_BSPF01000052.1"/>
</dbReference>